<feature type="transmembrane region" description="Helical" evidence="2">
    <location>
        <begin position="151"/>
        <end position="171"/>
    </location>
</feature>
<feature type="transmembrane region" description="Helical" evidence="2">
    <location>
        <begin position="47"/>
        <end position="66"/>
    </location>
</feature>
<reference evidence="4 5" key="1">
    <citation type="submission" date="2018-10" db="EMBL/GenBank/DDBJ databases">
        <title>Genome sequences of five Lactobacillus pentosus strains isolated from brines of traditionally fermented spanish-style green table olives and differences between them.</title>
        <authorList>
            <person name="Jimenez Diaz R."/>
        </authorList>
    </citation>
    <scope>NUCLEOTIDE SEQUENCE [LARGE SCALE GENOMIC DNA]</scope>
    <source>
        <strain evidence="4 5">IG8</strain>
    </source>
</reference>
<dbReference type="GO" id="GO:0080120">
    <property type="term" value="P:CAAX-box protein maturation"/>
    <property type="evidence" value="ECO:0007669"/>
    <property type="project" value="UniProtKB-ARBA"/>
</dbReference>
<keyword evidence="4" id="KW-0645">Protease</keyword>
<name>A0AB37RFQ8_LACPE</name>
<comment type="similarity">
    <text evidence="1">Belongs to the UPF0177 family.</text>
</comment>
<proteinExistence type="inferred from homology"/>
<dbReference type="Pfam" id="PF02517">
    <property type="entry name" value="Rce1-like"/>
    <property type="match status" value="1"/>
</dbReference>
<dbReference type="PANTHER" id="PTHR36435:SF1">
    <property type="entry name" value="CAAX AMINO TERMINAL PROTEASE FAMILY PROTEIN"/>
    <property type="match status" value="1"/>
</dbReference>
<feature type="transmembrane region" description="Helical" evidence="2">
    <location>
        <begin position="87"/>
        <end position="105"/>
    </location>
</feature>
<keyword evidence="2" id="KW-0812">Transmembrane</keyword>
<evidence type="ECO:0000259" key="3">
    <source>
        <dbReference type="Pfam" id="PF02517"/>
    </source>
</evidence>
<evidence type="ECO:0000256" key="2">
    <source>
        <dbReference type="SAM" id="Phobius"/>
    </source>
</evidence>
<organism evidence="4 5">
    <name type="scientific">Lactiplantibacillus pentosus</name>
    <name type="common">Lactobacillus pentosus</name>
    <dbReference type="NCBI Taxonomy" id="1589"/>
    <lineage>
        <taxon>Bacteria</taxon>
        <taxon>Bacillati</taxon>
        <taxon>Bacillota</taxon>
        <taxon>Bacilli</taxon>
        <taxon>Lactobacillales</taxon>
        <taxon>Lactobacillaceae</taxon>
        <taxon>Lactiplantibacillus</taxon>
    </lineage>
</organism>
<dbReference type="GO" id="GO:0004175">
    <property type="term" value="F:endopeptidase activity"/>
    <property type="evidence" value="ECO:0007669"/>
    <property type="project" value="UniProtKB-ARBA"/>
</dbReference>
<evidence type="ECO:0000256" key="1">
    <source>
        <dbReference type="ARBA" id="ARBA00009067"/>
    </source>
</evidence>
<dbReference type="RefSeq" id="WP_122211243.1">
    <property type="nucleotide sequence ID" value="NZ_CP104714.1"/>
</dbReference>
<keyword evidence="2" id="KW-0472">Membrane</keyword>
<protein>
    <submittedName>
        <fullName evidence="4">CPBP family intramembrane metalloprotease</fullName>
    </submittedName>
</protein>
<comment type="caution">
    <text evidence="4">The sequence shown here is derived from an EMBL/GenBank/DDBJ whole genome shotgun (WGS) entry which is preliminary data.</text>
</comment>
<dbReference type="PANTHER" id="PTHR36435">
    <property type="entry name" value="SLR1288 PROTEIN"/>
    <property type="match status" value="1"/>
</dbReference>
<keyword evidence="4" id="KW-0482">Metalloprotease</keyword>
<dbReference type="InterPro" id="IPR003675">
    <property type="entry name" value="Rce1/LyrA-like_dom"/>
</dbReference>
<sequence length="222" mass="25098">MIIKAGRWIRNVFIGLMLFVVVQIPTLADGYWGWWGETQSNITVWKHWVSFLALSVAVWIILFMTYRKVTSSYKLFYELKSSMIVQAIVVAVAVVSFEMLISLIFSTSAESENYEIIHLIHSPLGMLTLICSNVVSPILEELLFRGIIQGVLREALPGVLAIMLTNLLFAFGHGYQIESALGMFVVGCGFSWLLIKTKNLSMPMLSHMTVNWLVTIINLMFI</sequence>
<keyword evidence="2" id="KW-1133">Transmembrane helix</keyword>
<feature type="transmembrane region" description="Helical" evidence="2">
    <location>
        <begin position="117"/>
        <end position="139"/>
    </location>
</feature>
<evidence type="ECO:0000313" key="4">
    <source>
        <dbReference type="EMBL" id="RMW54227.1"/>
    </source>
</evidence>
<dbReference type="InterPro" id="IPR052710">
    <property type="entry name" value="CAAX_protease"/>
</dbReference>
<dbReference type="EMBL" id="RDCL01000060">
    <property type="protein sequence ID" value="RMW54227.1"/>
    <property type="molecule type" value="Genomic_DNA"/>
</dbReference>
<dbReference type="Proteomes" id="UP000281061">
    <property type="component" value="Unassembled WGS sequence"/>
</dbReference>
<evidence type="ECO:0000313" key="5">
    <source>
        <dbReference type="Proteomes" id="UP000281061"/>
    </source>
</evidence>
<keyword evidence="4" id="KW-0378">Hydrolase</keyword>
<dbReference type="AlphaFoldDB" id="A0AB37RFQ8"/>
<feature type="transmembrane region" description="Helical" evidence="2">
    <location>
        <begin position="177"/>
        <end position="195"/>
    </location>
</feature>
<accession>A0AB37RFQ8</accession>
<feature type="transmembrane region" description="Helical" evidence="2">
    <location>
        <begin position="12"/>
        <end position="35"/>
    </location>
</feature>
<feature type="domain" description="CAAX prenyl protease 2/Lysostaphin resistance protein A-like" evidence="3">
    <location>
        <begin position="126"/>
        <end position="213"/>
    </location>
</feature>
<dbReference type="GO" id="GO:0008237">
    <property type="term" value="F:metallopeptidase activity"/>
    <property type="evidence" value="ECO:0007669"/>
    <property type="project" value="UniProtKB-KW"/>
</dbReference>
<gene>
    <name evidence="4" type="ORF">D6U17_09870</name>
</gene>